<dbReference type="AlphaFoldDB" id="X0SEV8"/>
<evidence type="ECO:0000313" key="1">
    <source>
        <dbReference type="EMBL" id="GAF79578.1"/>
    </source>
</evidence>
<gene>
    <name evidence="1" type="ORF">S01H1_03711</name>
</gene>
<name>X0SEV8_9ZZZZ</name>
<organism evidence="1">
    <name type="scientific">marine sediment metagenome</name>
    <dbReference type="NCBI Taxonomy" id="412755"/>
    <lineage>
        <taxon>unclassified sequences</taxon>
        <taxon>metagenomes</taxon>
        <taxon>ecological metagenomes</taxon>
    </lineage>
</organism>
<reference evidence="1" key="1">
    <citation type="journal article" date="2014" name="Front. Microbiol.">
        <title>High frequency of phylogenetically diverse reductive dehalogenase-homologous genes in deep subseafloor sedimentary metagenomes.</title>
        <authorList>
            <person name="Kawai M."/>
            <person name="Futagami T."/>
            <person name="Toyoda A."/>
            <person name="Takaki Y."/>
            <person name="Nishi S."/>
            <person name="Hori S."/>
            <person name="Arai W."/>
            <person name="Tsubouchi T."/>
            <person name="Morono Y."/>
            <person name="Uchiyama I."/>
            <person name="Ito T."/>
            <person name="Fujiyama A."/>
            <person name="Inagaki F."/>
            <person name="Takami H."/>
        </authorList>
    </citation>
    <scope>NUCLEOTIDE SEQUENCE</scope>
    <source>
        <strain evidence="1">Expedition CK06-06</strain>
    </source>
</reference>
<sequence>MAGLNKEPVTLRRLQEIFANHSDVFDRDLIRRVAEVPDHNWSRLIQELLVMVGVTSSLLSQEEKVEGLQMLGFRGSNAECLRKLRKLPKLTTAELKKNLHAIISKFS</sequence>
<dbReference type="EMBL" id="BARS01002000">
    <property type="protein sequence ID" value="GAF79578.1"/>
    <property type="molecule type" value="Genomic_DNA"/>
</dbReference>
<protein>
    <submittedName>
        <fullName evidence="1">Uncharacterized protein</fullName>
    </submittedName>
</protein>
<accession>X0SEV8</accession>
<comment type="caution">
    <text evidence="1">The sequence shown here is derived from an EMBL/GenBank/DDBJ whole genome shotgun (WGS) entry which is preliminary data.</text>
</comment>
<proteinExistence type="predicted"/>